<dbReference type="InterPro" id="IPR027417">
    <property type="entry name" value="P-loop_NTPase"/>
</dbReference>
<keyword evidence="3" id="KW-1185">Reference proteome</keyword>
<evidence type="ECO:0000313" key="2">
    <source>
        <dbReference type="EMBL" id="MDT0552279.1"/>
    </source>
</evidence>
<dbReference type="RefSeq" id="WP_311592132.1">
    <property type="nucleotide sequence ID" value="NZ_JAVRHV010000001.1"/>
</dbReference>
<sequence length="318" mass="37713">MMFKKKIRIILIKIILQFKRYQLNDSIIISSEPRGGSTWLMELIGKVPRTVINWEPLHIDFGVVPLQLGFGWRPKIKESSQNRAEFELFKNIFKLTVYSDWTIRYISLKQLISSKLVITKFVRANQILPWLTTTFDFNRKPIYLLRHPITTSKSQLINFGKFETQQLIEELDQSYKFRIPVGKNNDRYAKNAEYINSLPTRLERQIAMWCINNVEILNHKLSHKWLTIFYEDLVINPQDELSKILKELKIKSSLEIISSINFRRPSSSDFKGNYNSNSNEHLEGFLKEYDLDYLNKIQRIFDHFGLTKYTAYDAYPQK</sequence>
<gene>
    <name evidence="2" type="ORF">RM519_03370</name>
</gene>
<dbReference type="Pfam" id="PF00685">
    <property type="entry name" value="Sulfotransfer_1"/>
    <property type="match status" value="1"/>
</dbReference>
<organism evidence="2 3">
    <name type="scientific">Urechidicola vernalis</name>
    <dbReference type="NCBI Taxonomy" id="3075600"/>
    <lineage>
        <taxon>Bacteria</taxon>
        <taxon>Pseudomonadati</taxon>
        <taxon>Bacteroidota</taxon>
        <taxon>Flavobacteriia</taxon>
        <taxon>Flavobacteriales</taxon>
        <taxon>Flavobacteriaceae</taxon>
        <taxon>Urechidicola</taxon>
    </lineage>
</organism>
<dbReference type="InterPro" id="IPR000863">
    <property type="entry name" value="Sulfotransferase_dom"/>
</dbReference>
<dbReference type="EMBL" id="JAVRHV010000001">
    <property type="protein sequence ID" value="MDT0552279.1"/>
    <property type="molecule type" value="Genomic_DNA"/>
</dbReference>
<proteinExistence type="predicted"/>
<name>A0ABU2Y244_9FLAO</name>
<protein>
    <submittedName>
        <fullName evidence="2">Sulfotransferase</fullName>
    </submittedName>
</protein>
<dbReference type="Gene3D" id="3.40.50.300">
    <property type="entry name" value="P-loop containing nucleotide triphosphate hydrolases"/>
    <property type="match status" value="1"/>
</dbReference>
<dbReference type="SUPFAM" id="SSF52540">
    <property type="entry name" value="P-loop containing nucleoside triphosphate hydrolases"/>
    <property type="match status" value="1"/>
</dbReference>
<reference evidence="2 3" key="1">
    <citation type="submission" date="2023-09" db="EMBL/GenBank/DDBJ databases">
        <authorList>
            <person name="Rey-Velasco X."/>
        </authorList>
    </citation>
    <scope>NUCLEOTIDE SEQUENCE [LARGE SCALE GENOMIC DNA]</scope>
    <source>
        <strain evidence="2 3">P050</strain>
    </source>
</reference>
<evidence type="ECO:0000313" key="3">
    <source>
        <dbReference type="Proteomes" id="UP001252186"/>
    </source>
</evidence>
<accession>A0ABU2Y244</accession>
<dbReference type="Proteomes" id="UP001252186">
    <property type="component" value="Unassembled WGS sequence"/>
</dbReference>
<evidence type="ECO:0000259" key="1">
    <source>
        <dbReference type="Pfam" id="PF00685"/>
    </source>
</evidence>
<feature type="domain" description="Sulfotransferase" evidence="1">
    <location>
        <begin position="25"/>
        <end position="279"/>
    </location>
</feature>
<comment type="caution">
    <text evidence="2">The sequence shown here is derived from an EMBL/GenBank/DDBJ whole genome shotgun (WGS) entry which is preliminary data.</text>
</comment>